<feature type="domain" description="RNA ligase" evidence="1">
    <location>
        <begin position="41"/>
        <end position="187"/>
    </location>
</feature>
<reference evidence="2 3" key="1">
    <citation type="submission" date="2024-03" db="EMBL/GenBank/DDBJ databases">
        <title>The Acrasis kona genome and developmental transcriptomes reveal deep origins of eukaryotic multicellular pathways.</title>
        <authorList>
            <person name="Sheikh S."/>
            <person name="Fu C.-J."/>
            <person name="Brown M.W."/>
            <person name="Baldauf S.L."/>
        </authorList>
    </citation>
    <scope>NUCLEOTIDE SEQUENCE [LARGE SCALE GENOMIC DNA]</scope>
    <source>
        <strain evidence="2 3">ATCC MYA-3509</strain>
    </source>
</reference>
<name>A0AAW2Z9K0_9EUKA</name>
<keyword evidence="2" id="KW-0436">Ligase</keyword>
<dbReference type="Pfam" id="PF09414">
    <property type="entry name" value="RNA_ligase"/>
    <property type="match status" value="1"/>
</dbReference>
<dbReference type="Gene3D" id="3.30.470.30">
    <property type="entry name" value="DNA ligase/mRNA capping enzyme"/>
    <property type="match status" value="1"/>
</dbReference>
<dbReference type="AlphaFoldDB" id="A0AAW2Z9K0"/>
<comment type="caution">
    <text evidence="2">The sequence shown here is derived from an EMBL/GenBank/DDBJ whole genome shotgun (WGS) entry which is preliminary data.</text>
</comment>
<evidence type="ECO:0000259" key="1">
    <source>
        <dbReference type="Pfam" id="PF09414"/>
    </source>
</evidence>
<evidence type="ECO:0000313" key="2">
    <source>
        <dbReference type="EMBL" id="KAL0486084.1"/>
    </source>
</evidence>
<keyword evidence="3" id="KW-1185">Reference proteome</keyword>
<gene>
    <name evidence="2" type="ORF">AKO1_001781</name>
</gene>
<sequence length="199" mass="22667">MRAYILRQLSGDEFIEYPTIELPSQKLYSTIRNCDQFALIKEWFVTEKVHGSNFSFIVDTNNAVNFAKRTSLIKDFTKSSFYPKAVHDVVAKYKHAAIEVRSVVCSMFHQEGISNDVMQINIYGELFGGKYTHPDVKQVEKNPIFHEVSYCPHFDFYAFDVLVTLADGRSTWLLPGELDSILSACGFPVNAKPLFVGTF</sequence>
<proteinExistence type="predicted"/>
<accession>A0AAW2Z9K0</accession>
<organism evidence="2 3">
    <name type="scientific">Acrasis kona</name>
    <dbReference type="NCBI Taxonomy" id="1008807"/>
    <lineage>
        <taxon>Eukaryota</taxon>
        <taxon>Discoba</taxon>
        <taxon>Heterolobosea</taxon>
        <taxon>Tetramitia</taxon>
        <taxon>Eutetramitia</taxon>
        <taxon>Acrasidae</taxon>
        <taxon>Acrasis</taxon>
    </lineage>
</organism>
<protein>
    <submittedName>
        <fullName evidence="2">Mitochondrial RNA-editing ligase</fullName>
    </submittedName>
</protein>
<dbReference type="EMBL" id="JAOPGA020001201">
    <property type="protein sequence ID" value="KAL0486084.1"/>
    <property type="molecule type" value="Genomic_DNA"/>
</dbReference>
<dbReference type="InterPro" id="IPR021122">
    <property type="entry name" value="RNA_ligase_dom_REL/Rnl2"/>
</dbReference>
<evidence type="ECO:0000313" key="3">
    <source>
        <dbReference type="Proteomes" id="UP001431209"/>
    </source>
</evidence>
<dbReference type="GO" id="GO:0016874">
    <property type="term" value="F:ligase activity"/>
    <property type="evidence" value="ECO:0007669"/>
    <property type="project" value="UniProtKB-KW"/>
</dbReference>
<dbReference type="SUPFAM" id="SSF56091">
    <property type="entry name" value="DNA ligase/mRNA capping enzyme, catalytic domain"/>
    <property type="match status" value="1"/>
</dbReference>
<dbReference type="Proteomes" id="UP001431209">
    <property type="component" value="Unassembled WGS sequence"/>
</dbReference>